<dbReference type="GeneTree" id="ENSGT01100000263546"/>
<evidence type="ECO:0000256" key="2">
    <source>
        <dbReference type="SAM" id="SignalP"/>
    </source>
</evidence>
<dbReference type="PANTHER" id="PTHR46019">
    <property type="entry name" value="BPI FOLD-CONTAINING FAMILY B MEMBER 4-RELATED"/>
    <property type="match status" value="1"/>
</dbReference>
<dbReference type="InterPro" id="IPR051660">
    <property type="entry name" value="BPI_fold-BPI/LBP"/>
</dbReference>
<dbReference type="SMART" id="SM00329">
    <property type="entry name" value="BPI2"/>
    <property type="match status" value="1"/>
</dbReference>
<dbReference type="GO" id="GO:0008289">
    <property type="term" value="F:lipid binding"/>
    <property type="evidence" value="ECO:0007669"/>
    <property type="project" value="InterPro"/>
</dbReference>
<dbReference type="Gene3D" id="3.15.10.10">
    <property type="entry name" value="Bactericidal permeability-increasing protein, domain 1"/>
    <property type="match status" value="1"/>
</dbReference>
<dbReference type="Pfam" id="PF01273">
    <property type="entry name" value="LBP_BPI_CETP"/>
    <property type="match status" value="1"/>
</dbReference>
<name>A0A8D2AQQ2_SCIVU</name>
<sequence length="458" mass="50108">MADVRGLSLLLALWLPVVSASEAGTVIRINKAILNYVSEFGKVPFQEALKINDEHFLDQSSDVLPSVRIQVLEAHVSRLGLKFLPDFGVRLWASANFTVKVSCIPESLELSLPVKLLSDLRVTQSSIGTPKISISTFFPYFGQATVLDDNKNLSPALLSMVQKDIKAIFSNKLSLNVANLVDDININMGTIIGLNNLSPESQICYYVMSEPNITSDSISMNLNAVLFLLGKPVMLPQEGPHLELPEPESNKDAMATLTLSQNLFDAILMLLQKAGAFNMDITGQLKSEDNPLNTSALSQFIPEMADQFPEPKPVVLRVRMTVTPVAVFQNNSITVRLQPLVEVLATSSNSAFQSLFSLNVVVNLSLQLSVSRAKLYATTSVVGDVFLVVASSNVGSVNLDHMQTLMNTVFQKSLLDHINALLGNGISLPTMVNLHYVNTNIQIREHYVQISSGLSYHP</sequence>
<evidence type="ECO:0000256" key="1">
    <source>
        <dbReference type="ARBA" id="ARBA00007292"/>
    </source>
</evidence>
<dbReference type="Proteomes" id="UP000694564">
    <property type="component" value="Chromosome 2"/>
</dbReference>
<dbReference type="PANTHER" id="PTHR46019:SF1">
    <property type="entry name" value="BPI FOLD-CONTAINING FAMILY B MEMBER 2"/>
    <property type="match status" value="1"/>
</dbReference>
<comment type="similarity">
    <text evidence="1">Belongs to the BPI/LBP/Plunc superfamily. BPI/LBP family.</text>
</comment>
<dbReference type="OrthoDB" id="9831346at2759"/>
<organism evidence="4 5">
    <name type="scientific">Sciurus vulgaris</name>
    <name type="common">Eurasian red squirrel</name>
    <dbReference type="NCBI Taxonomy" id="55149"/>
    <lineage>
        <taxon>Eukaryota</taxon>
        <taxon>Metazoa</taxon>
        <taxon>Chordata</taxon>
        <taxon>Craniata</taxon>
        <taxon>Vertebrata</taxon>
        <taxon>Euteleostomi</taxon>
        <taxon>Mammalia</taxon>
        <taxon>Eutheria</taxon>
        <taxon>Euarchontoglires</taxon>
        <taxon>Glires</taxon>
        <taxon>Rodentia</taxon>
        <taxon>Sciuromorpha</taxon>
        <taxon>Sciuridae</taxon>
        <taxon>Sciurinae</taxon>
        <taxon>Sciurini</taxon>
        <taxon>Sciurus</taxon>
    </lineage>
</organism>
<dbReference type="AlphaFoldDB" id="A0A8D2AQQ2"/>
<keyword evidence="5" id="KW-1185">Reference proteome</keyword>
<dbReference type="Gene3D" id="3.15.20.10">
    <property type="entry name" value="Bactericidal permeability-increasing protein, domain 2"/>
    <property type="match status" value="1"/>
</dbReference>
<evidence type="ECO:0000259" key="3">
    <source>
        <dbReference type="SMART" id="SM00329"/>
    </source>
</evidence>
<dbReference type="SUPFAM" id="SSF55394">
    <property type="entry name" value="Bactericidal permeability-increasing protein, BPI"/>
    <property type="match status" value="2"/>
</dbReference>
<feature type="domain" description="Lipid-binding serum glycoprotein C-terminal" evidence="3">
    <location>
        <begin position="249"/>
        <end position="452"/>
    </location>
</feature>
<gene>
    <name evidence="4" type="primary">BPIFB2</name>
</gene>
<feature type="signal peptide" evidence="2">
    <location>
        <begin position="1"/>
        <end position="20"/>
    </location>
</feature>
<evidence type="ECO:0000313" key="5">
    <source>
        <dbReference type="Proteomes" id="UP000694564"/>
    </source>
</evidence>
<feature type="chain" id="PRO_5034321536" evidence="2">
    <location>
        <begin position="21"/>
        <end position="458"/>
    </location>
</feature>
<dbReference type="Pfam" id="PF02886">
    <property type="entry name" value="LBP_BPI_CETP_C"/>
    <property type="match status" value="1"/>
</dbReference>
<protein>
    <submittedName>
        <fullName evidence="4">BPI fold containing family B member 2</fullName>
    </submittedName>
</protein>
<reference evidence="4" key="1">
    <citation type="submission" date="2025-08" db="UniProtKB">
        <authorList>
            <consortium name="Ensembl"/>
        </authorList>
    </citation>
    <scope>IDENTIFICATION</scope>
</reference>
<dbReference type="InterPro" id="IPR017942">
    <property type="entry name" value="Lipid-bd_serum_glycop_N"/>
</dbReference>
<dbReference type="InterPro" id="IPR017943">
    <property type="entry name" value="Bactericidal_perm-incr_a/b_dom"/>
</dbReference>
<evidence type="ECO:0000313" key="4">
    <source>
        <dbReference type="Ensembl" id="ENSSVLP00005003089.1"/>
    </source>
</evidence>
<dbReference type="Ensembl" id="ENSSVLT00005003381.1">
    <property type="protein sequence ID" value="ENSSVLP00005003089.1"/>
    <property type="gene ID" value="ENSSVLG00005002451.1"/>
</dbReference>
<proteinExistence type="inferred from homology"/>
<dbReference type="InterPro" id="IPR001124">
    <property type="entry name" value="Lipid-bd_serum_glycop_C"/>
</dbReference>
<reference evidence="4" key="2">
    <citation type="submission" date="2025-09" db="UniProtKB">
        <authorList>
            <consortium name="Ensembl"/>
        </authorList>
    </citation>
    <scope>IDENTIFICATION</scope>
</reference>
<keyword evidence="2" id="KW-0732">Signal</keyword>
<accession>A0A8D2AQQ2</accession>